<evidence type="ECO:0000313" key="9">
    <source>
        <dbReference type="Proteomes" id="UP001163823"/>
    </source>
</evidence>
<dbReference type="GO" id="GO:0005669">
    <property type="term" value="C:transcription factor TFIID complex"/>
    <property type="evidence" value="ECO:0007669"/>
    <property type="project" value="InterPro"/>
</dbReference>
<keyword evidence="3" id="KW-0805">Transcription regulation</keyword>
<feature type="region of interest" description="Disordered" evidence="6">
    <location>
        <begin position="1"/>
        <end position="72"/>
    </location>
</feature>
<dbReference type="GO" id="GO:0046982">
    <property type="term" value="F:protein heterodimerization activity"/>
    <property type="evidence" value="ECO:0007669"/>
    <property type="project" value="InterPro"/>
</dbReference>
<dbReference type="AlphaFoldDB" id="A0AAD7LL43"/>
<dbReference type="InterPro" id="IPR006809">
    <property type="entry name" value="TAFII28_dom"/>
</dbReference>
<evidence type="ECO:0000256" key="2">
    <source>
        <dbReference type="ARBA" id="ARBA00009788"/>
    </source>
</evidence>
<reference evidence="8" key="1">
    <citation type="journal article" date="2023" name="Science">
        <title>Elucidation of the pathway for biosynthesis of saponin adjuvants from the soapbark tree.</title>
        <authorList>
            <person name="Reed J."/>
            <person name="Orme A."/>
            <person name="El-Demerdash A."/>
            <person name="Owen C."/>
            <person name="Martin L.B.B."/>
            <person name="Misra R.C."/>
            <person name="Kikuchi S."/>
            <person name="Rejzek M."/>
            <person name="Martin A.C."/>
            <person name="Harkess A."/>
            <person name="Leebens-Mack J."/>
            <person name="Louveau T."/>
            <person name="Stephenson M.J."/>
            <person name="Osbourn A."/>
        </authorList>
    </citation>
    <scope>NUCLEOTIDE SEQUENCE</scope>
    <source>
        <strain evidence="8">S10</strain>
    </source>
</reference>
<dbReference type="SUPFAM" id="SSF47113">
    <property type="entry name" value="Histone-fold"/>
    <property type="match status" value="1"/>
</dbReference>
<dbReference type="GO" id="GO:0051123">
    <property type="term" value="P:RNA polymerase II preinitiation complex assembly"/>
    <property type="evidence" value="ECO:0007669"/>
    <property type="project" value="InterPro"/>
</dbReference>
<dbReference type="PANTHER" id="PTHR13218">
    <property type="entry name" value="TRANSCRIPTION INITIATION FACTOR TFIID SUBUNIT 11-RELATED"/>
    <property type="match status" value="1"/>
</dbReference>
<proteinExistence type="inferred from homology"/>
<evidence type="ECO:0000256" key="6">
    <source>
        <dbReference type="SAM" id="MobiDB-lite"/>
    </source>
</evidence>
<dbReference type="PANTHER" id="PTHR13218:SF8">
    <property type="entry name" value="TRANSCRIPTION INITIATION FACTOR TFIID SUBUNIT 11"/>
    <property type="match status" value="1"/>
</dbReference>
<sequence length="196" mass="22239">MDPFEAEFEDYDELPPSPPVGPSNGETQTHIPTFAYPLTSPVSSVSTQSNVHAGNNQEQEEEAAAEEEEAQDENLEIGDIPHIGNSDKLSKTRSALSQFTDEQLNRYECFRRSRFKRAEMERLLARITGFRRISVPMTVAVSATAKLFVGELIEFAKVVMTERNEFGPVRPSHIREAYRRLKLEGKVPRRSPLRLF</sequence>
<dbReference type="Pfam" id="PF04719">
    <property type="entry name" value="TAFII28"/>
    <property type="match status" value="1"/>
</dbReference>
<dbReference type="Gene3D" id="1.10.20.10">
    <property type="entry name" value="Histone, subunit A"/>
    <property type="match status" value="1"/>
</dbReference>
<feature type="domain" description="TAFII28-like protein" evidence="7">
    <location>
        <begin position="96"/>
        <end position="180"/>
    </location>
</feature>
<evidence type="ECO:0000256" key="4">
    <source>
        <dbReference type="ARBA" id="ARBA00023163"/>
    </source>
</evidence>
<keyword evidence="5" id="KW-0539">Nucleus</keyword>
<protein>
    <submittedName>
        <fullName evidence="8">Transcription initiation factor TFIID subunit 11-like</fullName>
    </submittedName>
</protein>
<accession>A0AAD7LL43</accession>
<dbReference type="Proteomes" id="UP001163823">
    <property type="component" value="Chromosome 8"/>
</dbReference>
<gene>
    <name evidence="8" type="ORF">O6P43_020613</name>
</gene>
<dbReference type="EMBL" id="JARAOO010000008">
    <property type="protein sequence ID" value="KAJ7960123.1"/>
    <property type="molecule type" value="Genomic_DNA"/>
</dbReference>
<dbReference type="GO" id="GO:0016251">
    <property type="term" value="F:RNA polymerase II general transcription initiation factor activity"/>
    <property type="evidence" value="ECO:0007669"/>
    <property type="project" value="TreeGrafter"/>
</dbReference>
<dbReference type="InterPro" id="IPR045127">
    <property type="entry name" value="TAF11-like"/>
</dbReference>
<organism evidence="8 9">
    <name type="scientific">Quillaja saponaria</name>
    <name type="common">Soap bark tree</name>
    <dbReference type="NCBI Taxonomy" id="32244"/>
    <lineage>
        <taxon>Eukaryota</taxon>
        <taxon>Viridiplantae</taxon>
        <taxon>Streptophyta</taxon>
        <taxon>Embryophyta</taxon>
        <taxon>Tracheophyta</taxon>
        <taxon>Spermatophyta</taxon>
        <taxon>Magnoliopsida</taxon>
        <taxon>eudicotyledons</taxon>
        <taxon>Gunneridae</taxon>
        <taxon>Pentapetalae</taxon>
        <taxon>rosids</taxon>
        <taxon>fabids</taxon>
        <taxon>Fabales</taxon>
        <taxon>Quillajaceae</taxon>
        <taxon>Quillaja</taxon>
    </lineage>
</organism>
<comment type="subcellular location">
    <subcellularLocation>
        <location evidence="1">Nucleus</location>
    </subcellularLocation>
</comment>
<evidence type="ECO:0000256" key="1">
    <source>
        <dbReference type="ARBA" id="ARBA00004123"/>
    </source>
</evidence>
<feature type="compositionally biased region" description="Acidic residues" evidence="6">
    <location>
        <begin position="1"/>
        <end position="13"/>
    </location>
</feature>
<keyword evidence="4" id="KW-0804">Transcription</keyword>
<evidence type="ECO:0000256" key="3">
    <source>
        <dbReference type="ARBA" id="ARBA00023015"/>
    </source>
</evidence>
<comment type="similarity">
    <text evidence="2">Belongs to the TAF11 family.</text>
</comment>
<feature type="compositionally biased region" description="Polar residues" evidence="6">
    <location>
        <begin position="40"/>
        <end position="56"/>
    </location>
</feature>
<comment type="caution">
    <text evidence="8">The sequence shown here is derived from an EMBL/GenBank/DDBJ whole genome shotgun (WGS) entry which is preliminary data.</text>
</comment>
<evidence type="ECO:0000256" key="5">
    <source>
        <dbReference type="ARBA" id="ARBA00023242"/>
    </source>
</evidence>
<evidence type="ECO:0000313" key="8">
    <source>
        <dbReference type="EMBL" id="KAJ7960123.1"/>
    </source>
</evidence>
<feature type="compositionally biased region" description="Acidic residues" evidence="6">
    <location>
        <begin position="58"/>
        <end position="72"/>
    </location>
</feature>
<name>A0AAD7LL43_QUISA</name>
<dbReference type="CDD" id="cd08048">
    <property type="entry name" value="HFD_TAF11"/>
    <property type="match status" value="1"/>
</dbReference>
<evidence type="ECO:0000259" key="7">
    <source>
        <dbReference type="Pfam" id="PF04719"/>
    </source>
</evidence>
<dbReference type="InterPro" id="IPR009072">
    <property type="entry name" value="Histone-fold"/>
</dbReference>
<keyword evidence="9" id="KW-1185">Reference proteome</keyword>